<protein>
    <submittedName>
        <fullName evidence="1">Uncharacterized protein</fullName>
    </submittedName>
</protein>
<dbReference type="EMBL" id="GBRH01262970">
    <property type="protein sequence ID" value="JAD34925.1"/>
    <property type="molecule type" value="Transcribed_RNA"/>
</dbReference>
<organism evidence="1">
    <name type="scientific">Arundo donax</name>
    <name type="common">Giant reed</name>
    <name type="synonym">Donax arundinaceus</name>
    <dbReference type="NCBI Taxonomy" id="35708"/>
    <lineage>
        <taxon>Eukaryota</taxon>
        <taxon>Viridiplantae</taxon>
        <taxon>Streptophyta</taxon>
        <taxon>Embryophyta</taxon>
        <taxon>Tracheophyta</taxon>
        <taxon>Spermatophyta</taxon>
        <taxon>Magnoliopsida</taxon>
        <taxon>Liliopsida</taxon>
        <taxon>Poales</taxon>
        <taxon>Poaceae</taxon>
        <taxon>PACMAD clade</taxon>
        <taxon>Arundinoideae</taxon>
        <taxon>Arundineae</taxon>
        <taxon>Arundo</taxon>
    </lineage>
</organism>
<name>A0A0A8ZDU9_ARUDO</name>
<dbReference type="AlphaFoldDB" id="A0A0A8ZDU9"/>
<reference evidence="1" key="2">
    <citation type="journal article" date="2015" name="Data Brief">
        <title>Shoot transcriptome of the giant reed, Arundo donax.</title>
        <authorList>
            <person name="Barrero R.A."/>
            <person name="Guerrero F.D."/>
            <person name="Moolhuijzen P."/>
            <person name="Goolsby J.A."/>
            <person name="Tidwell J."/>
            <person name="Bellgard S.E."/>
            <person name="Bellgard M.I."/>
        </authorList>
    </citation>
    <scope>NUCLEOTIDE SEQUENCE</scope>
    <source>
        <tissue evidence="1">Shoot tissue taken approximately 20 cm above the soil surface</tissue>
    </source>
</reference>
<proteinExistence type="predicted"/>
<sequence>MRTSPAASACSDSCLAWIGGGGLLRNVHAKMKTRL</sequence>
<reference evidence="1" key="1">
    <citation type="submission" date="2014-09" db="EMBL/GenBank/DDBJ databases">
        <authorList>
            <person name="Magalhaes I.L.F."/>
            <person name="Oliveira U."/>
            <person name="Santos F.R."/>
            <person name="Vidigal T.H.D.A."/>
            <person name="Brescovit A.D."/>
            <person name="Santos A.J."/>
        </authorList>
    </citation>
    <scope>NUCLEOTIDE SEQUENCE</scope>
    <source>
        <tissue evidence="1">Shoot tissue taken approximately 20 cm above the soil surface</tissue>
    </source>
</reference>
<accession>A0A0A8ZDU9</accession>
<evidence type="ECO:0000313" key="1">
    <source>
        <dbReference type="EMBL" id="JAD34925.1"/>
    </source>
</evidence>